<evidence type="ECO:0000256" key="1">
    <source>
        <dbReference type="SAM" id="Phobius"/>
    </source>
</evidence>
<gene>
    <name evidence="2" type="ORF">Ae201684_002093</name>
</gene>
<name>A0A6G0XR60_9STRA</name>
<keyword evidence="1" id="KW-0472">Membrane</keyword>
<comment type="caution">
    <text evidence="2">The sequence shown here is derived from an EMBL/GenBank/DDBJ whole genome shotgun (WGS) entry which is preliminary data.</text>
</comment>
<accession>A0A6G0XR60</accession>
<sequence>MADVTSNPTTPKARYLIIPDTKGDVEVHIPVHRNFAVIISLVLAGVAIGYGLIFLGLSVLHSSSAIAIPIVIGVLIAAFTLSSVFWLVFGTEILIVANVEGTITYRWQALCIRQSRVFEVSRMGPLQKVPAMSGMQVSYPTFGFLYDGQMFRLGHALDRRAAREFLLDVAQYLPEAVRPFQLQPTKIQDQIATMEARRSLRRDSTLKKTEQAIEVVVSETVSPRAYFC</sequence>
<reference evidence="2 3" key="1">
    <citation type="submission" date="2019-07" db="EMBL/GenBank/DDBJ databases">
        <title>Genomics analysis of Aphanomyces spp. identifies a new class of oomycete effector associated with host adaptation.</title>
        <authorList>
            <person name="Gaulin E."/>
        </authorList>
    </citation>
    <scope>NUCLEOTIDE SEQUENCE [LARGE SCALE GENOMIC DNA]</scope>
    <source>
        <strain evidence="2 3">ATCC 201684</strain>
    </source>
</reference>
<keyword evidence="1" id="KW-1133">Transmembrane helix</keyword>
<keyword evidence="3" id="KW-1185">Reference proteome</keyword>
<dbReference type="VEuPathDB" id="FungiDB:AeMF1_000587"/>
<proteinExistence type="predicted"/>
<feature type="transmembrane region" description="Helical" evidence="1">
    <location>
        <begin position="35"/>
        <end position="60"/>
    </location>
</feature>
<dbReference type="Proteomes" id="UP000481153">
    <property type="component" value="Unassembled WGS sequence"/>
</dbReference>
<evidence type="ECO:0000313" key="2">
    <source>
        <dbReference type="EMBL" id="KAF0743033.1"/>
    </source>
</evidence>
<dbReference type="EMBL" id="VJMJ01000022">
    <property type="protein sequence ID" value="KAF0743033.1"/>
    <property type="molecule type" value="Genomic_DNA"/>
</dbReference>
<keyword evidence="1" id="KW-0812">Transmembrane</keyword>
<protein>
    <submittedName>
        <fullName evidence="2">Uncharacterized protein</fullName>
    </submittedName>
</protein>
<organism evidence="2 3">
    <name type="scientific">Aphanomyces euteiches</name>
    <dbReference type="NCBI Taxonomy" id="100861"/>
    <lineage>
        <taxon>Eukaryota</taxon>
        <taxon>Sar</taxon>
        <taxon>Stramenopiles</taxon>
        <taxon>Oomycota</taxon>
        <taxon>Saprolegniomycetes</taxon>
        <taxon>Saprolegniales</taxon>
        <taxon>Verrucalvaceae</taxon>
        <taxon>Aphanomyces</taxon>
    </lineage>
</organism>
<dbReference type="AlphaFoldDB" id="A0A6G0XR60"/>
<feature type="transmembrane region" description="Helical" evidence="1">
    <location>
        <begin position="66"/>
        <end position="89"/>
    </location>
</feature>
<evidence type="ECO:0000313" key="3">
    <source>
        <dbReference type="Proteomes" id="UP000481153"/>
    </source>
</evidence>